<reference evidence="3" key="1">
    <citation type="journal article" date="2015" name="Nature">
        <title>Complex archaea that bridge the gap between prokaryotes and eukaryotes.</title>
        <authorList>
            <person name="Spang A."/>
            <person name="Saw J.H."/>
            <person name="Jorgensen S.L."/>
            <person name="Zaremba-Niedzwiedzka K."/>
            <person name="Martijn J."/>
            <person name="Lind A.E."/>
            <person name="van Eijk R."/>
            <person name="Schleper C."/>
            <person name="Guy L."/>
            <person name="Ettema T.J."/>
        </authorList>
    </citation>
    <scope>NUCLEOTIDE SEQUENCE</scope>
</reference>
<evidence type="ECO:0000256" key="1">
    <source>
        <dbReference type="SAM" id="MobiDB-lite"/>
    </source>
</evidence>
<dbReference type="PANTHER" id="PTHR43395:SF1">
    <property type="entry name" value="CHEMOTAXIS PROTEIN CHEA"/>
    <property type="match status" value="1"/>
</dbReference>
<feature type="compositionally biased region" description="Basic and acidic residues" evidence="1">
    <location>
        <begin position="191"/>
        <end position="203"/>
    </location>
</feature>
<feature type="compositionally biased region" description="Acidic residues" evidence="1">
    <location>
        <begin position="163"/>
        <end position="173"/>
    </location>
</feature>
<dbReference type="Gene3D" id="1.20.120.160">
    <property type="entry name" value="HPT domain"/>
    <property type="match status" value="1"/>
</dbReference>
<dbReference type="Pfam" id="PF01627">
    <property type="entry name" value="Hpt"/>
    <property type="match status" value="1"/>
</dbReference>
<dbReference type="InterPro" id="IPR036641">
    <property type="entry name" value="HPT_dom_sf"/>
</dbReference>
<feature type="domain" description="HPt" evidence="2">
    <location>
        <begin position="2"/>
        <end position="106"/>
    </location>
</feature>
<dbReference type="EMBL" id="LAZR01070009">
    <property type="protein sequence ID" value="KKK46423.1"/>
    <property type="molecule type" value="Genomic_DNA"/>
</dbReference>
<protein>
    <recommendedName>
        <fullName evidence="2">HPt domain-containing protein</fullName>
    </recommendedName>
</protein>
<dbReference type="SMART" id="SM00073">
    <property type="entry name" value="HPT"/>
    <property type="match status" value="1"/>
</dbReference>
<comment type="caution">
    <text evidence="3">The sequence shown here is derived from an EMBL/GenBank/DDBJ whole genome shotgun (WGS) entry which is preliminary data.</text>
</comment>
<dbReference type="GO" id="GO:0000160">
    <property type="term" value="P:phosphorelay signal transduction system"/>
    <property type="evidence" value="ECO:0007669"/>
    <property type="project" value="InterPro"/>
</dbReference>
<evidence type="ECO:0000259" key="2">
    <source>
        <dbReference type="PROSITE" id="PS50894"/>
    </source>
</evidence>
<dbReference type="PROSITE" id="PS50894">
    <property type="entry name" value="HPT"/>
    <property type="match status" value="1"/>
</dbReference>
<dbReference type="InterPro" id="IPR008207">
    <property type="entry name" value="Sig_transdc_His_kin_Hpt_dom"/>
</dbReference>
<evidence type="ECO:0000313" key="3">
    <source>
        <dbReference type="EMBL" id="KKK46423.1"/>
    </source>
</evidence>
<proteinExistence type="predicted"/>
<dbReference type="PANTHER" id="PTHR43395">
    <property type="entry name" value="SENSOR HISTIDINE KINASE CHEA"/>
    <property type="match status" value="1"/>
</dbReference>
<dbReference type="CDD" id="cd00088">
    <property type="entry name" value="HPT"/>
    <property type="match status" value="1"/>
</dbReference>
<dbReference type="SUPFAM" id="SSF47226">
    <property type="entry name" value="Histidine-containing phosphotransfer domain, HPT domain"/>
    <property type="match status" value="1"/>
</dbReference>
<sequence>MTLDTDDEILQDFLVEAEEILEGLNEQLVELENSPKDSDLLNSIFRGFHTIKGGAGFLSLEAMVNLCHKSEDLFNLLRQGERTVDAEMMDTFLKVLDILNTMFDEIKAAQYPSPADPEIINQLSIYIEGTNASSAPPVVEQVEEPVAPPPPSEKPPLASAPAGDDDITDDEFEALLNQLHGDAAPGQTAEPPKKPEAQLKRPT</sequence>
<gene>
    <name evidence="3" type="ORF">LCGC14_3163920</name>
</gene>
<dbReference type="InterPro" id="IPR051315">
    <property type="entry name" value="Bact_Chemotaxis_CheA"/>
</dbReference>
<organism evidence="3">
    <name type="scientific">marine sediment metagenome</name>
    <dbReference type="NCBI Taxonomy" id="412755"/>
    <lineage>
        <taxon>unclassified sequences</taxon>
        <taxon>metagenomes</taxon>
        <taxon>ecological metagenomes</taxon>
    </lineage>
</organism>
<name>A0A0F8VPX9_9ZZZZ</name>
<dbReference type="FunFam" id="1.20.120.160:FF:000008">
    <property type="entry name" value="Chemotaxis sensor histidine kinase CheA"/>
    <property type="match status" value="1"/>
</dbReference>
<feature type="region of interest" description="Disordered" evidence="1">
    <location>
        <begin position="135"/>
        <end position="203"/>
    </location>
</feature>
<dbReference type="AlphaFoldDB" id="A0A0F8VPX9"/>
<accession>A0A0F8VPX9</accession>
<feature type="non-terminal residue" evidence="3">
    <location>
        <position position="203"/>
    </location>
</feature>